<dbReference type="Proteomes" id="UP000500890">
    <property type="component" value="Chromosome"/>
</dbReference>
<dbReference type="KEGG" id="vah:G7081_05830"/>
<gene>
    <name evidence="2" type="ORF">G7081_05830</name>
</gene>
<reference evidence="2 3" key="1">
    <citation type="submission" date="2020-03" db="EMBL/GenBank/DDBJ databases">
        <title>Vagococcus sp. nov., isolated from beetles.</title>
        <authorList>
            <person name="Hyun D.-W."/>
            <person name="Bae J.-W."/>
        </authorList>
    </citation>
    <scope>NUCLEOTIDE SEQUENCE [LARGE SCALE GENOMIC DNA]</scope>
    <source>
        <strain evidence="2 3">HDW17A</strain>
    </source>
</reference>
<feature type="transmembrane region" description="Helical" evidence="1">
    <location>
        <begin position="7"/>
        <end position="27"/>
    </location>
</feature>
<keyword evidence="1" id="KW-1133">Transmembrane helix</keyword>
<sequence length="60" mass="6920">MTFQRFFVLFITYAFSIVVGYIFVSLLPIHSMIVQVILMTIIGFIVLAAPLTYLSFKKQK</sequence>
<keyword evidence="3" id="KW-1185">Reference proteome</keyword>
<evidence type="ECO:0000313" key="2">
    <source>
        <dbReference type="EMBL" id="QIL46629.1"/>
    </source>
</evidence>
<organism evidence="2 3">
    <name type="scientific">Vagococcus coleopterorum</name>
    <dbReference type="NCBI Taxonomy" id="2714946"/>
    <lineage>
        <taxon>Bacteria</taxon>
        <taxon>Bacillati</taxon>
        <taxon>Bacillota</taxon>
        <taxon>Bacilli</taxon>
        <taxon>Lactobacillales</taxon>
        <taxon>Enterococcaceae</taxon>
        <taxon>Vagococcus</taxon>
    </lineage>
</organism>
<accession>A0A6G8ANT0</accession>
<name>A0A6G8ANT0_9ENTE</name>
<keyword evidence="1" id="KW-0812">Transmembrane</keyword>
<dbReference type="RefSeq" id="WP_166008017.1">
    <property type="nucleotide sequence ID" value="NZ_CP049886.1"/>
</dbReference>
<protein>
    <submittedName>
        <fullName evidence="2">Uncharacterized protein</fullName>
    </submittedName>
</protein>
<feature type="transmembrane region" description="Helical" evidence="1">
    <location>
        <begin position="33"/>
        <end position="56"/>
    </location>
</feature>
<dbReference type="AlphaFoldDB" id="A0A6G8ANT0"/>
<evidence type="ECO:0000313" key="3">
    <source>
        <dbReference type="Proteomes" id="UP000500890"/>
    </source>
</evidence>
<proteinExistence type="predicted"/>
<dbReference type="EMBL" id="CP049886">
    <property type="protein sequence ID" value="QIL46629.1"/>
    <property type="molecule type" value="Genomic_DNA"/>
</dbReference>
<evidence type="ECO:0000256" key="1">
    <source>
        <dbReference type="SAM" id="Phobius"/>
    </source>
</evidence>
<keyword evidence="1" id="KW-0472">Membrane</keyword>